<organism evidence="7 8">
    <name type="scientific">Aliiroseovarius zhejiangensis</name>
    <dbReference type="NCBI Taxonomy" id="1632025"/>
    <lineage>
        <taxon>Bacteria</taxon>
        <taxon>Pseudomonadati</taxon>
        <taxon>Pseudomonadota</taxon>
        <taxon>Alphaproteobacteria</taxon>
        <taxon>Rhodobacterales</taxon>
        <taxon>Paracoccaceae</taxon>
        <taxon>Aliiroseovarius</taxon>
    </lineage>
</organism>
<comment type="caution">
    <text evidence="7">The sequence shown here is derived from an EMBL/GenBank/DDBJ whole genome shotgun (WGS) entry which is preliminary data.</text>
</comment>
<evidence type="ECO:0000313" key="7">
    <source>
        <dbReference type="EMBL" id="GHE92404.1"/>
    </source>
</evidence>
<dbReference type="EMBL" id="BNCH01000002">
    <property type="protein sequence ID" value="GHE92404.1"/>
    <property type="molecule type" value="Genomic_DNA"/>
</dbReference>
<evidence type="ECO:0000259" key="6">
    <source>
        <dbReference type="Pfam" id="PF09864"/>
    </source>
</evidence>
<feature type="chain" id="PRO_5046144261" description="C-type lysozyme inhibitor domain-containing protein" evidence="5">
    <location>
        <begin position="31"/>
        <end position="122"/>
    </location>
</feature>
<accession>A0ABQ3IRR6</accession>
<dbReference type="InterPro" id="IPR036328">
    <property type="entry name" value="MliC_sf"/>
</dbReference>
<keyword evidence="8" id="KW-1185">Reference proteome</keyword>
<gene>
    <name evidence="7" type="ORF">GCM10016455_10540</name>
</gene>
<proteinExistence type="predicted"/>
<evidence type="ECO:0000256" key="4">
    <source>
        <dbReference type="ARBA" id="ARBA00023288"/>
    </source>
</evidence>
<keyword evidence="3" id="KW-0564">Palmitate</keyword>
<protein>
    <recommendedName>
        <fullName evidence="6">C-type lysozyme inhibitor domain-containing protein</fullName>
    </recommendedName>
</protein>
<evidence type="ECO:0000256" key="1">
    <source>
        <dbReference type="ARBA" id="ARBA00022729"/>
    </source>
</evidence>
<dbReference type="Pfam" id="PF09864">
    <property type="entry name" value="MliC"/>
    <property type="match status" value="1"/>
</dbReference>
<dbReference type="Proteomes" id="UP000609802">
    <property type="component" value="Unassembled WGS sequence"/>
</dbReference>
<keyword evidence="1 5" id="KW-0732">Signal</keyword>
<dbReference type="SUPFAM" id="SSF141488">
    <property type="entry name" value="YdhA-like"/>
    <property type="match status" value="1"/>
</dbReference>
<sequence>MTIAGRLTMRSCVTILATLLVTLSVAPAWSADGIETMQYDCERGARVTATYINTDGASYAVVAVEGQQIGMVISPSGSGAKYAQAPDGSGYVWWTKGDEAFLAWEDIPNGADDMLLTDCVAR</sequence>
<feature type="domain" description="C-type lysozyme inhibitor" evidence="6">
    <location>
        <begin position="39"/>
        <end position="106"/>
    </location>
</feature>
<reference evidence="8" key="1">
    <citation type="journal article" date="2019" name="Int. J. Syst. Evol. Microbiol.">
        <title>The Global Catalogue of Microorganisms (GCM) 10K type strain sequencing project: providing services to taxonomists for standard genome sequencing and annotation.</title>
        <authorList>
            <consortium name="The Broad Institute Genomics Platform"/>
            <consortium name="The Broad Institute Genome Sequencing Center for Infectious Disease"/>
            <person name="Wu L."/>
            <person name="Ma J."/>
        </authorList>
    </citation>
    <scope>NUCLEOTIDE SEQUENCE [LARGE SCALE GENOMIC DNA]</scope>
    <source>
        <strain evidence="8">KCTC 42443</strain>
    </source>
</reference>
<dbReference type="InterPro" id="IPR018660">
    <property type="entry name" value="MliC"/>
</dbReference>
<evidence type="ECO:0000256" key="2">
    <source>
        <dbReference type="ARBA" id="ARBA00023136"/>
    </source>
</evidence>
<feature type="signal peptide" evidence="5">
    <location>
        <begin position="1"/>
        <end position="30"/>
    </location>
</feature>
<keyword evidence="2" id="KW-0472">Membrane</keyword>
<dbReference type="Gene3D" id="2.40.128.200">
    <property type="match status" value="1"/>
</dbReference>
<keyword evidence="4" id="KW-0449">Lipoprotein</keyword>
<evidence type="ECO:0000256" key="5">
    <source>
        <dbReference type="SAM" id="SignalP"/>
    </source>
</evidence>
<evidence type="ECO:0000313" key="8">
    <source>
        <dbReference type="Proteomes" id="UP000609802"/>
    </source>
</evidence>
<name>A0ABQ3IRR6_9RHOB</name>
<evidence type="ECO:0000256" key="3">
    <source>
        <dbReference type="ARBA" id="ARBA00023139"/>
    </source>
</evidence>